<protein>
    <submittedName>
        <fullName evidence="1">Uncharacterized protein</fullName>
    </submittedName>
</protein>
<dbReference type="KEGG" id="lrz:BJI69_21660"/>
<name>A0A0G9H7X2_9GAMM</name>
<proteinExistence type="predicted"/>
<evidence type="ECO:0000313" key="2">
    <source>
        <dbReference type="Proteomes" id="UP000182987"/>
    </source>
</evidence>
<dbReference type="OrthoDB" id="5953638at2"/>
<dbReference type="InterPro" id="IPR025240">
    <property type="entry name" value="DUF4189"/>
</dbReference>
<organism evidence="1 2">
    <name type="scientific">Luteibacter rhizovicinus DSM 16549</name>
    <dbReference type="NCBI Taxonomy" id="1440763"/>
    <lineage>
        <taxon>Bacteria</taxon>
        <taxon>Pseudomonadati</taxon>
        <taxon>Pseudomonadota</taxon>
        <taxon>Gammaproteobacteria</taxon>
        <taxon>Lysobacterales</taxon>
        <taxon>Rhodanobacteraceae</taxon>
        <taxon>Luteibacter</taxon>
    </lineage>
</organism>
<gene>
    <name evidence="1" type="ORF">BJI69_21660</name>
</gene>
<keyword evidence="2" id="KW-1185">Reference proteome</keyword>
<dbReference type="AlphaFoldDB" id="A0A0G9H7X2"/>
<reference evidence="2" key="1">
    <citation type="submission" date="2016-09" db="EMBL/GenBank/DDBJ databases">
        <authorList>
            <person name="Lysoe E."/>
        </authorList>
    </citation>
    <scope>NUCLEOTIDE SEQUENCE [LARGE SCALE GENOMIC DNA]</scope>
    <source>
        <strain evidence="2">LJ96T</strain>
    </source>
</reference>
<accession>A0A0G9H7X2</accession>
<dbReference type="EMBL" id="CP017480">
    <property type="protein sequence ID" value="APG06253.1"/>
    <property type="molecule type" value="Genomic_DNA"/>
</dbReference>
<dbReference type="PATRIC" id="fig|1440763.5.peg.3318"/>
<dbReference type="Pfam" id="PF13827">
    <property type="entry name" value="DUF4189"/>
    <property type="match status" value="1"/>
</dbReference>
<evidence type="ECO:0000313" key="1">
    <source>
        <dbReference type="EMBL" id="APG06253.1"/>
    </source>
</evidence>
<dbReference type="RefSeq" id="WP_046968769.1">
    <property type="nucleotide sequence ID" value="NZ_CP017480.1"/>
</dbReference>
<dbReference type="Proteomes" id="UP000182987">
    <property type="component" value="Chromosome"/>
</dbReference>
<sequence>MVNSRTYLLGTFAALAAFSVVSKSAPPPQSAPAEVLAAAPQGTHLLAFNTSGNQLDADAAAVFETPSDKDGVSHRSLVIFGKKAGKFVPEVTSDKIIACSKCSQFHDDPFMTEGLDVKHGHVNIDQEDGGEKPTTTIIDLTRQSGEWRVTTASRRVVRLGRYEERTVAIPLPTSGLAKDLDAKWIIPVYLNSLIVNEKTGKAWLLGGDESQEAVWKHLEDSCGKDECKILVQQQDGCISLVRDESSRPFGGASPDSKDKKQAVAQAMSACSAAGGKACKEIDTQCRRGI</sequence>